<keyword evidence="2" id="KW-1185">Reference proteome</keyword>
<dbReference type="AlphaFoldDB" id="A0A9P5MQY2"/>
<dbReference type="EMBL" id="WHVB01000027">
    <property type="protein sequence ID" value="KAF8469820.1"/>
    <property type="molecule type" value="Genomic_DNA"/>
</dbReference>
<name>A0A9P5MQY2_9AGAM</name>
<reference evidence="1" key="1">
    <citation type="submission" date="2019-10" db="EMBL/GenBank/DDBJ databases">
        <authorList>
            <consortium name="DOE Joint Genome Institute"/>
            <person name="Kuo A."/>
            <person name="Miyauchi S."/>
            <person name="Kiss E."/>
            <person name="Drula E."/>
            <person name="Kohler A."/>
            <person name="Sanchez-Garcia M."/>
            <person name="Andreopoulos B."/>
            <person name="Barry K.W."/>
            <person name="Bonito G."/>
            <person name="Buee M."/>
            <person name="Carver A."/>
            <person name="Chen C."/>
            <person name="Cichocki N."/>
            <person name="Clum A."/>
            <person name="Culley D."/>
            <person name="Crous P.W."/>
            <person name="Fauchery L."/>
            <person name="Girlanda M."/>
            <person name="Hayes R."/>
            <person name="Keri Z."/>
            <person name="LaButti K."/>
            <person name="Lipzen A."/>
            <person name="Lombard V."/>
            <person name="Magnuson J."/>
            <person name="Maillard F."/>
            <person name="Morin E."/>
            <person name="Murat C."/>
            <person name="Nolan M."/>
            <person name="Ohm R."/>
            <person name="Pangilinan J."/>
            <person name="Pereira M."/>
            <person name="Perotto S."/>
            <person name="Peter M."/>
            <person name="Riley R."/>
            <person name="Sitrit Y."/>
            <person name="Stielow B."/>
            <person name="Szollosi G."/>
            <person name="Zifcakova L."/>
            <person name="Stursova M."/>
            <person name="Spatafora J.W."/>
            <person name="Tedersoo L."/>
            <person name="Vaario L.-M."/>
            <person name="Yamada A."/>
            <person name="Yan M."/>
            <person name="Wang P."/>
            <person name="Xu J."/>
            <person name="Bruns T."/>
            <person name="Baldrian P."/>
            <person name="Vilgalys R."/>
            <person name="Henrissat B."/>
            <person name="Grigoriev I.V."/>
            <person name="Hibbett D."/>
            <person name="Nagy L.G."/>
            <person name="Martin F.M."/>
        </authorList>
    </citation>
    <scope>NUCLEOTIDE SEQUENCE</scope>
    <source>
        <strain evidence="1">Prilba</strain>
    </source>
</reference>
<comment type="caution">
    <text evidence="1">The sequence shown here is derived from an EMBL/GenBank/DDBJ whole genome shotgun (WGS) entry which is preliminary data.</text>
</comment>
<proteinExistence type="predicted"/>
<organism evidence="1 2">
    <name type="scientific">Russula ochroleuca</name>
    <dbReference type="NCBI Taxonomy" id="152965"/>
    <lineage>
        <taxon>Eukaryota</taxon>
        <taxon>Fungi</taxon>
        <taxon>Dikarya</taxon>
        <taxon>Basidiomycota</taxon>
        <taxon>Agaricomycotina</taxon>
        <taxon>Agaricomycetes</taxon>
        <taxon>Russulales</taxon>
        <taxon>Russulaceae</taxon>
        <taxon>Russula</taxon>
    </lineage>
</organism>
<dbReference type="OrthoDB" id="3227709at2759"/>
<evidence type="ECO:0000313" key="1">
    <source>
        <dbReference type="EMBL" id="KAF8469820.1"/>
    </source>
</evidence>
<sequence>MYRTLPTYLPAFMRGNSGGSAATGSYHHNAARSWEELSPQPVPENLCELRGIVADISHAVDQSPYISAQVKASIRECTRKLEAECATLRHLTQLAHRAATDASNVLRWRIRFFDALDERILELSQLRARFVDSRRAFHQQPSNLLAGEIRNARGRIHDGLLSGVKPLFDKIDKYYNEVNVSLRVEEECLKKIRSSLRVAPDDKRRWELIRDACMEASNLLTTGTPLPPPHMPQPVPNNKAARNIKVLAKTVTDASQGLLQAHRNIVDLTQHPQFGLLRLQSEYENGVETCRQRIGEVLQFSEHFLRSFVEVPPLDDFRDHLLPTAAASSSHNLQEVSRQMKNNAPAVLGVLPQLNVHFARFDRCLPIADKSKQCMYTKLQGLVQPLEQPNDPHQGVFRTMRPVQLREEQRIWRGLEEQWAAQLQI</sequence>
<evidence type="ECO:0000313" key="2">
    <source>
        <dbReference type="Proteomes" id="UP000759537"/>
    </source>
</evidence>
<gene>
    <name evidence="1" type="ORF">DFH94DRAFT_772662</name>
</gene>
<reference evidence="1" key="2">
    <citation type="journal article" date="2020" name="Nat. Commun.">
        <title>Large-scale genome sequencing of mycorrhizal fungi provides insights into the early evolution of symbiotic traits.</title>
        <authorList>
            <person name="Miyauchi S."/>
            <person name="Kiss E."/>
            <person name="Kuo A."/>
            <person name="Drula E."/>
            <person name="Kohler A."/>
            <person name="Sanchez-Garcia M."/>
            <person name="Morin E."/>
            <person name="Andreopoulos B."/>
            <person name="Barry K.W."/>
            <person name="Bonito G."/>
            <person name="Buee M."/>
            <person name="Carver A."/>
            <person name="Chen C."/>
            <person name="Cichocki N."/>
            <person name="Clum A."/>
            <person name="Culley D."/>
            <person name="Crous P.W."/>
            <person name="Fauchery L."/>
            <person name="Girlanda M."/>
            <person name="Hayes R.D."/>
            <person name="Keri Z."/>
            <person name="LaButti K."/>
            <person name="Lipzen A."/>
            <person name="Lombard V."/>
            <person name="Magnuson J."/>
            <person name="Maillard F."/>
            <person name="Murat C."/>
            <person name="Nolan M."/>
            <person name="Ohm R.A."/>
            <person name="Pangilinan J."/>
            <person name="Pereira M.F."/>
            <person name="Perotto S."/>
            <person name="Peter M."/>
            <person name="Pfister S."/>
            <person name="Riley R."/>
            <person name="Sitrit Y."/>
            <person name="Stielow J.B."/>
            <person name="Szollosi G."/>
            <person name="Zifcakova L."/>
            <person name="Stursova M."/>
            <person name="Spatafora J.W."/>
            <person name="Tedersoo L."/>
            <person name="Vaario L.M."/>
            <person name="Yamada A."/>
            <person name="Yan M."/>
            <person name="Wang P."/>
            <person name="Xu J."/>
            <person name="Bruns T."/>
            <person name="Baldrian P."/>
            <person name="Vilgalys R."/>
            <person name="Dunand C."/>
            <person name="Henrissat B."/>
            <person name="Grigoriev I.V."/>
            <person name="Hibbett D."/>
            <person name="Nagy L.G."/>
            <person name="Martin F.M."/>
        </authorList>
    </citation>
    <scope>NUCLEOTIDE SEQUENCE</scope>
    <source>
        <strain evidence="1">Prilba</strain>
    </source>
</reference>
<accession>A0A9P5MQY2</accession>
<protein>
    <submittedName>
        <fullName evidence="1">Uncharacterized protein</fullName>
    </submittedName>
</protein>
<dbReference type="Proteomes" id="UP000759537">
    <property type="component" value="Unassembled WGS sequence"/>
</dbReference>